<dbReference type="Pfam" id="PF00113">
    <property type="entry name" value="Enolase_C"/>
    <property type="match status" value="1"/>
</dbReference>
<dbReference type="GO" id="GO:0004634">
    <property type="term" value="F:phosphopyruvate hydratase activity"/>
    <property type="evidence" value="ECO:0007669"/>
    <property type="project" value="UniProtKB-EC"/>
</dbReference>
<dbReference type="GO" id="GO:0000287">
    <property type="term" value="F:magnesium ion binding"/>
    <property type="evidence" value="ECO:0007669"/>
    <property type="project" value="InterPro"/>
</dbReference>
<dbReference type="RefSeq" id="XP_020431580.1">
    <property type="nucleotide sequence ID" value="XM_020578711.1"/>
</dbReference>
<dbReference type="InterPro" id="IPR020810">
    <property type="entry name" value="Enolase_C"/>
</dbReference>
<name>D3BH75_HETP5</name>
<dbReference type="SMART" id="SM01192">
    <property type="entry name" value="Enolase_C"/>
    <property type="match status" value="1"/>
</dbReference>
<feature type="domain" description="Enolase C-terminal TIM barrel" evidence="10">
    <location>
        <begin position="485"/>
        <end position="777"/>
    </location>
</feature>
<dbReference type="FunFam" id="3.20.20.120:FF:000002">
    <property type="entry name" value="Enolase 1"/>
    <property type="match status" value="1"/>
</dbReference>
<dbReference type="GO" id="GO:0000015">
    <property type="term" value="C:phosphopyruvate hydratase complex"/>
    <property type="evidence" value="ECO:0007669"/>
    <property type="project" value="InterPro"/>
</dbReference>
<evidence type="ECO:0000256" key="3">
    <source>
        <dbReference type="ARBA" id="ARBA00009604"/>
    </source>
</evidence>
<dbReference type="InterPro" id="IPR020811">
    <property type="entry name" value="Enolase_N"/>
</dbReference>
<keyword evidence="7" id="KW-0456">Lyase</keyword>
<keyword evidence="5" id="KW-0460">Magnesium</keyword>
<keyword evidence="12" id="KW-0670">Pyruvate</keyword>
<evidence type="ECO:0000256" key="8">
    <source>
        <dbReference type="SAM" id="MobiDB-lite"/>
    </source>
</evidence>
<dbReference type="InterPro" id="IPR029017">
    <property type="entry name" value="Enolase-like_N"/>
</dbReference>
<accession>D3BH75</accession>
<keyword evidence="9" id="KW-0812">Transmembrane</keyword>
<evidence type="ECO:0000259" key="11">
    <source>
        <dbReference type="SMART" id="SM01193"/>
    </source>
</evidence>
<reference evidence="12 13" key="1">
    <citation type="journal article" date="2011" name="Genome Res.">
        <title>Phylogeny-wide analysis of social amoeba genomes highlights ancient origins for complex intercellular communication.</title>
        <authorList>
            <person name="Heidel A.J."/>
            <person name="Lawal H.M."/>
            <person name="Felder M."/>
            <person name="Schilde C."/>
            <person name="Helps N.R."/>
            <person name="Tunggal B."/>
            <person name="Rivero F."/>
            <person name="John U."/>
            <person name="Schleicher M."/>
            <person name="Eichinger L."/>
            <person name="Platzer M."/>
            <person name="Noegel A.A."/>
            <person name="Schaap P."/>
            <person name="Gloeckner G."/>
        </authorList>
    </citation>
    <scope>NUCLEOTIDE SEQUENCE [LARGE SCALE GENOMIC DNA]</scope>
    <source>
        <strain evidence="13">ATCC 26659 / Pp 5 / PN500</strain>
    </source>
</reference>
<dbReference type="SUPFAM" id="SSF54826">
    <property type="entry name" value="Enolase N-terminal domain-like"/>
    <property type="match status" value="1"/>
</dbReference>
<dbReference type="Gene3D" id="3.20.20.120">
    <property type="entry name" value="Enolase-like C-terminal domain"/>
    <property type="match status" value="1"/>
</dbReference>
<dbReference type="InterPro" id="IPR036849">
    <property type="entry name" value="Enolase-like_C_sf"/>
</dbReference>
<feature type="transmembrane region" description="Helical" evidence="9">
    <location>
        <begin position="12"/>
        <end position="29"/>
    </location>
</feature>
<evidence type="ECO:0000259" key="10">
    <source>
        <dbReference type="SMART" id="SM01192"/>
    </source>
</evidence>
<comment type="caution">
    <text evidence="12">The sequence shown here is derived from an EMBL/GenBank/DDBJ whole genome shotgun (WGS) entry which is preliminary data.</text>
</comment>
<dbReference type="SMART" id="SM01193">
    <property type="entry name" value="Enolase_N"/>
    <property type="match status" value="1"/>
</dbReference>
<dbReference type="SUPFAM" id="SSF51604">
    <property type="entry name" value="Enolase C-terminal domain-like"/>
    <property type="match status" value="1"/>
</dbReference>
<dbReference type="Gene3D" id="3.30.390.10">
    <property type="entry name" value="Enolase-like, N-terminal domain"/>
    <property type="match status" value="1"/>
</dbReference>
<dbReference type="PRINTS" id="PR00148">
    <property type="entry name" value="ENOLASE"/>
</dbReference>
<dbReference type="EMBL" id="ADBJ01000035">
    <property type="protein sequence ID" value="EFA79459.1"/>
    <property type="molecule type" value="Genomic_DNA"/>
</dbReference>
<dbReference type="SFLD" id="SFLDF00002">
    <property type="entry name" value="enolase"/>
    <property type="match status" value="1"/>
</dbReference>
<dbReference type="EC" id="4.2.1.11" evidence="4"/>
<keyword evidence="9" id="KW-0472">Membrane</keyword>
<proteinExistence type="inferred from homology"/>
<evidence type="ECO:0000256" key="2">
    <source>
        <dbReference type="ARBA" id="ARBA00005031"/>
    </source>
</evidence>
<evidence type="ECO:0000256" key="1">
    <source>
        <dbReference type="ARBA" id="ARBA00001946"/>
    </source>
</evidence>
<dbReference type="GeneID" id="31363358"/>
<evidence type="ECO:0000256" key="6">
    <source>
        <dbReference type="ARBA" id="ARBA00023152"/>
    </source>
</evidence>
<dbReference type="InParanoid" id="D3BH75"/>
<evidence type="ECO:0000256" key="7">
    <source>
        <dbReference type="ARBA" id="ARBA00023239"/>
    </source>
</evidence>
<comment type="similarity">
    <text evidence="3">Belongs to the enolase family.</text>
</comment>
<dbReference type="Pfam" id="PF03952">
    <property type="entry name" value="Enolase_N"/>
    <property type="match status" value="1"/>
</dbReference>
<dbReference type="PANTHER" id="PTHR11902">
    <property type="entry name" value="ENOLASE"/>
    <property type="match status" value="1"/>
</dbReference>
<dbReference type="HAMAP" id="MF_00318">
    <property type="entry name" value="Enolase"/>
    <property type="match status" value="1"/>
</dbReference>
<dbReference type="InterPro" id="IPR025975">
    <property type="entry name" value="Polysacc_lyase"/>
</dbReference>
<comment type="pathway">
    <text evidence="2">Carbohydrate degradation; glycolysis; pyruvate from D-glyceraldehyde 3-phosphate: step 4/5.</text>
</comment>
<dbReference type="SFLD" id="SFLDG00178">
    <property type="entry name" value="enolase"/>
    <property type="match status" value="1"/>
</dbReference>
<evidence type="ECO:0000256" key="4">
    <source>
        <dbReference type="ARBA" id="ARBA00012058"/>
    </source>
</evidence>
<dbReference type="Pfam" id="PF14099">
    <property type="entry name" value="Polysacc_lyase"/>
    <property type="match status" value="1"/>
</dbReference>
<evidence type="ECO:0000256" key="5">
    <source>
        <dbReference type="ARBA" id="ARBA00022842"/>
    </source>
</evidence>
<dbReference type="GO" id="GO:0006096">
    <property type="term" value="P:glycolytic process"/>
    <property type="evidence" value="ECO:0007669"/>
    <property type="project" value="UniProtKB-UniPathway"/>
</dbReference>
<organism evidence="12 13">
    <name type="scientific">Heterostelium pallidum (strain ATCC 26659 / Pp 5 / PN500)</name>
    <name type="common">Cellular slime mold</name>
    <name type="synonym">Polysphondylium pallidum</name>
    <dbReference type="NCBI Taxonomy" id="670386"/>
    <lineage>
        <taxon>Eukaryota</taxon>
        <taxon>Amoebozoa</taxon>
        <taxon>Evosea</taxon>
        <taxon>Eumycetozoa</taxon>
        <taxon>Dictyostelia</taxon>
        <taxon>Acytosteliales</taxon>
        <taxon>Acytosteliaceae</taxon>
        <taxon>Heterostelium</taxon>
    </lineage>
</organism>
<sequence>MLKTHLNNNNIINFYCILICTLVLATGFADVVSSEQVLLFADYESGTLDSGIKGLLATNANASDAATIVTTSRSGKYAISHKVTLDDPGYYSAGNWRSESATAGVAAGCYLNNTERRHEFSVYLKDWTIYKVGDPSTIDIIYQCKSTSSGPAWFLGVKRNQIVLRIPDSGVQSEIIADVSKVVNQWIDLKVEVYNVDVLKGYIRVYSKMSNETNFTLKYKIDNIKTFVPDSETSQFAYCKWGLYRPDSEISKGSVPTRIIYHDNIKITNTTADSGATTTTTTSTPTTSTPTTSTPTTSTTTPTTGTTTDQINNAINTYHYNLLLTIIKSKEITNNLSLQKETMSVIKSIVAREILDSRGNPTVEVDLFTELGRFRSAVPSGVSTSDYEAVELRDGDKSRYGGKGVLKALDNIKSIIAPKIIGMDVTDQSGLDQLMIKLDGTENKAKLGANAILAVSMAICRAGAAAKKIPLYKHIAQLSNRNDTDFILPVPAFNVINGGVHGGNRLAIQEFWVIPIGATTFKEALRLGSETYHTLKTVIAERYGRDAVNVGDEGGFAPPIQSNDEALDLLVSAIDKAGHTGKVKIGIDSAASEFHTKNGMYDLDFKNKNNNGSQVVSGEKLADMYREMVSKYPALVSFEDPFDEDDWDSYAKLTASVSLQVVGDDLLCTNPKRIQEGIKKKACNALLLKLNQIGTVSESIKAFQLARSAHWGVMVSHRSGETEDTFIADLVVGLGAGEIKTGATCRSERLAKYNQLMRIEEELGSHATFAGESFRFPK</sequence>
<dbReference type="Proteomes" id="UP000001396">
    <property type="component" value="Unassembled WGS sequence"/>
</dbReference>
<dbReference type="Gene3D" id="2.60.120.200">
    <property type="match status" value="1"/>
</dbReference>
<dbReference type="PROSITE" id="PS00164">
    <property type="entry name" value="ENOLASE"/>
    <property type="match status" value="1"/>
</dbReference>
<evidence type="ECO:0000313" key="12">
    <source>
        <dbReference type="EMBL" id="EFA79459.1"/>
    </source>
</evidence>
<dbReference type="UniPathway" id="UPA00109">
    <property type="reaction ID" value="UER00187"/>
</dbReference>
<dbReference type="PANTHER" id="PTHR11902:SF1">
    <property type="entry name" value="ENOLASE"/>
    <property type="match status" value="1"/>
</dbReference>
<dbReference type="SFLD" id="SFLDS00001">
    <property type="entry name" value="Enolase"/>
    <property type="match status" value="1"/>
</dbReference>
<dbReference type="NCBIfam" id="TIGR01060">
    <property type="entry name" value="eno"/>
    <property type="match status" value="1"/>
</dbReference>
<dbReference type="AlphaFoldDB" id="D3BH75"/>
<feature type="domain" description="Enolase N-terminal" evidence="11">
    <location>
        <begin position="346"/>
        <end position="475"/>
    </location>
</feature>
<comment type="cofactor">
    <cofactor evidence="1">
        <name>Mg(2+)</name>
        <dbReference type="ChEBI" id="CHEBI:18420"/>
    </cofactor>
</comment>
<keyword evidence="6" id="KW-0324">Glycolysis</keyword>
<gene>
    <name evidence="12" type="primary">enoB</name>
    <name evidence="12" type="ORF">PPL_07877</name>
</gene>
<protein>
    <recommendedName>
        <fullName evidence="4">phosphopyruvate hydratase</fullName>
        <ecNumber evidence="4">4.2.1.11</ecNumber>
    </recommendedName>
</protein>
<dbReference type="InterPro" id="IPR000941">
    <property type="entry name" value="Enolase"/>
</dbReference>
<feature type="region of interest" description="Disordered" evidence="8">
    <location>
        <begin position="271"/>
        <end position="308"/>
    </location>
</feature>
<dbReference type="FunFam" id="3.30.390.10:FF:000001">
    <property type="entry name" value="Enolase"/>
    <property type="match status" value="1"/>
</dbReference>
<dbReference type="STRING" id="670386.D3BH75"/>
<dbReference type="InterPro" id="IPR020809">
    <property type="entry name" value="Enolase_CS"/>
</dbReference>
<evidence type="ECO:0000256" key="9">
    <source>
        <dbReference type="SAM" id="Phobius"/>
    </source>
</evidence>
<evidence type="ECO:0000313" key="13">
    <source>
        <dbReference type="Proteomes" id="UP000001396"/>
    </source>
</evidence>
<keyword evidence="13" id="KW-1185">Reference proteome</keyword>
<keyword evidence="9" id="KW-1133">Transmembrane helix</keyword>
<dbReference type="CDD" id="cd03313">
    <property type="entry name" value="enolase"/>
    <property type="match status" value="1"/>
</dbReference>